<gene>
    <name evidence="2" type="ORF">BJX68DRAFT_264013</name>
</gene>
<feature type="compositionally biased region" description="Acidic residues" evidence="1">
    <location>
        <begin position="232"/>
        <end position="245"/>
    </location>
</feature>
<proteinExistence type="predicted"/>
<evidence type="ECO:0000313" key="2">
    <source>
        <dbReference type="EMBL" id="KAL2855657.1"/>
    </source>
</evidence>
<name>A0ABR4KWL0_9EURO</name>
<dbReference type="RefSeq" id="XP_070902064.1">
    <property type="nucleotide sequence ID" value="XM_071044844.1"/>
</dbReference>
<dbReference type="GeneID" id="98160008"/>
<organism evidence="2 3">
    <name type="scientific">Aspergillus pseudodeflectus</name>
    <dbReference type="NCBI Taxonomy" id="176178"/>
    <lineage>
        <taxon>Eukaryota</taxon>
        <taxon>Fungi</taxon>
        <taxon>Dikarya</taxon>
        <taxon>Ascomycota</taxon>
        <taxon>Pezizomycotina</taxon>
        <taxon>Eurotiomycetes</taxon>
        <taxon>Eurotiomycetidae</taxon>
        <taxon>Eurotiales</taxon>
        <taxon>Aspergillaceae</taxon>
        <taxon>Aspergillus</taxon>
        <taxon>Aspergillus subgen. Nidulantes</taxon>
    </lineage>
</organism>
<keyword evidence="3" id="KW-1185">Reference proteome</keyword>
<feature type="region of interest" description="Disordered" evidence="1">
    <location>
        <begin position="225"/>
        <end position="277"/>
    </location>
</feature>
<dbReference type="EMBL" id="JBFXLR010000009">
    <property type="protein sequence ID" value="KAL2855657.1"/>
    <property type="molecule type" value="Genomic_DNA"/>
</dbReference>
<dbReference type="Proteomes" id="UP001610444">
    <property type="component" value="Unassembled WGS sequence"/>
</dbReference>
<accession>A0ABR4KWL0</accession>
<sequence length="415" mass="46867">MAGFASYHLQDLTFTGPQDAKRKPYASLAILDPIISIERRYGEYHIAARFNIETAILNYASQTKFVLPLTPRRPRPLLPRHLPHVQKQTLHMKPESDSSTALIVSRGFTSSTSATAGVTASQTPLGNVSLGLTRSRSLTVEYAMTSWSLAAHRVVSDEWPDTGEQVRYQWFWAGTQDESGRLSSDLKHAVKGHVVVKRIVPVGMTAPLPSEAIDEAEITDDIAEGQSKQNDEEKEEEEGEEVGEEGTDRQEKDDNGSDTTESENHTPTAVDNADAGAKARQKAKVVYTWESLLDFSFCVLARLTSNQVRGKYLRPVYIEDFFFRIPPLEDMIPMEDTVDISDILSRIKKDFENKLDELPEKVFFEIASAHTRRETVRTTQEYTTQDRKVKQEWAERKFDIEACVYWALYETAVIG</sequence>
<evidence type="ECO:0000256" key="1">
    <source>
        <dbReference type="SAM" id="MobiDB-lite"/>
    </source>
</evidence>
<protein>
    <submittedName>
        <fullName evidence="2">Uncharacterized protein</fullName>
    </submittedName>
</protein>
<feature type="compositionally biased region" description="Basic and acidic residues" evidence="1">
    <location>
        <begin position="246"/>
        <end position="255"/>
    </location>
</feature>
<reference evidence="2 3" key="1">
    <citation type="submission" date="2024-07" db="EMBL/GenBank/DDBJ databases">
        <title>Section-level genome sequencing and comparative genomics of Aspergillus sections Usti and Cavernicolus.</title>
        <authorList>
            <consortium name="Lawrence Berkeley National Laboratory"/>
            <person name="Nybo J.L."/>
            <person name="Vesth T.C."/>
            <person name="Theobald S."/>
            <person name="Frisvad J.C."/>
            <person name="Larsen T.O."/>
            <person name="Kjaerboelling I."/>
            <person name="Rothschild-Mancinelli K."/>
            <person name="Lyhne E.K."/>
            <person name="Kogle M.E."/>
            <person name="Barry K."/>
            <person name="Clum A."/>
            <person name="Na H."/>
            <person name="Ledsgaard L."/>
            <person name="Lin J."/>
            <person name="Lipzen A."/>
            <person name="Kuo A."/>
            <person name="Riley R."/>
            <person name="Mondo S."/>
            <person name="LaButti K."/>
            <person name="Haridas S."/>
            <person name="Pangalinan J."/>
            <person name="Salamov A.A."/>
            <person name="Simmons B.A."/>
            <person name="Magnuson J.K."/>
            <person name="Chen J."/>
            <person name="Drula E."/>
            <person name="Henrissat B."/>
            <person name="Wiebenga A."/>
            <person name="Lubbers R.J."/>
            <person name="Gomes A.C."/>
            <person name="Macurrencykelacurrency M.R."/>
            <person name="Stajich J."/>
            <person name="Grigoriev I.V."/>
            <person name="Mortensen U.H."/>
            <person name="De vries R.P."/>
            <person name="Baker S.E."/>
            <person name="Andersen M.R."/>
        </authorList>
    </citation>
    <scope>NUCLEOTIDE SEQUENCE [LARGE SCALE GENOMIC DNA]</scope>
    <source>
        <strain evidence="2 3">CBS 756.74</strain>
    </source>
</reference>
<comment type="caution">
    <text evidence="2">The sequence shown here is derived from an EMBL/GenBank/DDBJ whole genome shotgun (WGS) entry which is preliminary data.</text>
</comment>
<evidence type="ECO:0000313" key="3">
    <source>
        <dbReference type="Proteomes" id="UP001610444"/>
    </source>
</evidence>